<comment type="caution">
    <text evidence="2">The sequence shown here is derived from an EMBL/GenBank/DDBJ whole genome shotgun (WGS) entry which is preliminary data.</text>
</comment>
<protein>
    <submittedName>
        <fullName evidence="2">Uncharacterized protein</fullName>
    </submittedName>
</protein>
<dbReference type="Proteomes" id="UP001054837">
    <property type="component" value="Unassembled WGS sequence"/>
</dbReference>
<evidence type="ECO:0000313" key="2">
    <source>
        <dbReference type="EMBL" id="GIX89442.1"/>
    </source>
</evidence>
<feature type="compositionally biased region" description="Acidic residues" evidence="1">
    <location>
        <begin position="70"/>
        <end position="79"/>
    </location>
</feature>
<sequence>MKTNSIPTGKPTKTQPKYQGTLIITDIVVGDNYRVTQLREKSKGHSYTTTALVSQLTAWSTQTDSNREDSSDDLSDFSDNELRDSELRCNPKACLY</sequence>
<organism evidence="2 3">
    <name type="scientific">Caerostris darwini</name>
    <dbReference type="NCBI Taxonomy" id="1538125"/>
    <lineage>
        <taxon>Eukaryota</taxon>
        <taxon>Metazoa</taxon>
        <taxon>Ecdysozoa</taxon>
        <taxon>Arthropoda</taxon>
        <taxon>Chelicerata</taxon>
        <taxon>Arachnida</taxon>
        <taxon>Araneae</taxon>
        <taxon>Araneomorphae</taxon>
        <taxon>Entelegynae</taxon>
        <taxon>Araneoidea</taxon>
        <taxon>Araneidae</taxon>
        <taxon>Caerostris</taxon>
    </lineage>
</organism>
<proteinExistence type="predicted"/>
<accession>A0AAV4P2I8</accession>
<name>A0AAV4P2I8_9ARAC</name>
<evidence type="ECO:0000256" key="1">
    <source>
        <dbReference type="SAM" id="MobiDB-lite"/>
    </source>
</evidence>
<keyword evidence="3" id="KW-1185">Reference proteome</keyword>
<dbReference type="AlphaFoldDB" id="A0AAV4P2I8"/>
<evidence type="ECO:0000313" key="3">
    <source>
        <dbReference type="Proteomes" id="UP001054837"/>
    </source>
</evidence>
<dbReference type="EMBL" id="BPLQ01002181">
    <property type="protein sequence ID" value="GIX89442.1"/>
    <property type="molecule type" value="Genomic_DNA"/>
</dbReference>
<gene>
    <name evidence="2" type="ORF">CDAR_304351</name>
</gene>
<reference evidence="2 3" key="1">
    <citation type="submission" date="2021-06" db="EMBL/GenBank/DDBJ databases">
        <title>Caerostris darwini draft genome.</title>
        <authorList>
            <person name="Kono N."/>
            <person name="Arakawa K."/>
        </authorList>
    </citation>
    <scope>NUCLEOTIDE SEQUENCE [LARGE SCALE GENOMIC DNA]</scope>
</reference>
<feature type="region of interest" description="Disordered" evidence="1">
    <location>
        <begin position="58"/>
        <end position="79"/>
    </location>
</feature>